<organism evidence="3 4">
    <name type="scientific">Cyanobium gracile UHCC 0281</name>
    <dbReference type="NCBI Taxonomy" id="3110309"/>
    <lineage>
        <taxon>Bacteria</taxon>
        <taxon>Bacillati</taxon>
        <taxon>Cyanobacteriota</taxon>
        <taxon>Cyanophyceae</taxon>
        <taxon>Synechococcales</taxon>
        <taxon>Prochlorococcaceae</taxon>
        <taxon>Cyanobium</taxon>
    </lineage>
</organism>
<proteinExistence type="predicted"/>
<dbReference type="EMBL" id="JAYGHY010000033">
    <property type="protein sequence ID" value="MEA5443008.1"/>
    <property type="molecule type" value="Genomic_DNA"/>
</dbReference>
<evidence type="ECO:0000256" key="1">
    <source>
        <dbReference type="ARBA" id="ARBA00023002"/>
    </source>
</evidence>
<dbReference type="Proteomes" id="UP001302329">
    <property type="component" value="Unassembled WGS sequence"/>
</dbReference>
<gene>
    <name evidence="3" type="ORF">VB739_10645</name>
</gene>
<sequence length="394" mass="41050">MRPLAGPPADAEPVLILGGGLMGLAIAHQLARLGRSATVLSRRRSEAAGFVAAGMLAPHAEGLGGSMLALGQASLERVPAWVARIEADSGLPCGLRPCGIVVPFATAPERDAYPTAPFGEPLDRAGLEREVPGIGPAWRHGLLFAQDGQIDNRRRLMRALERACVARGVRFEEGTEVLELLTGDGGRLRGVRLRRAEGGEHTIAATTAVLACGAWSGRLLPELPVHPVKGQMLSLQGPRASLERVLFGPGIYLVPRQDGLLVVGATSEPQAGFDDGLTPEGQKQLQAGIAALLPEAALWPPMERWWGFRPGTPDDAPLLGPGPIEGLWLATGHHRNGVLLAAITAERIAAAITAAAHGSGAVAAGSPLLAPFRWDRSFPAAPGAHTPPGARASP</sequence>
<dbReference type="PANTHER" id="PTHR13847">
    <property type="entry name" value="SARCOSINE DEHYDROGENASE-RELATED"/>
    <property type="match status" value="1"/>
</dbReference>
<dbReference type="InterPro" id="IPR006076">
    <property type="entry name" value="FAD-dep_OxRdtase"/>
</dbReference>
<name>A0ABU5SWY4_9CYAN</name>
<dbReference type="Gene3D" id="3.30.9.10">
    <property type="entry name" value="D-Amino Acid Oxidase, subunit A, domain 2"/>
    <property type="match status" value="1"/>
</dbReference>
<reference evidence="3 4" key="1">
    <citation type="submission" date="2023-12" db="EMBL/GenBank/DDBJ databases">
        <title>Baltic Sea Cyanobacteria.</title>
        <authorList>
            <person name="Delbaje E."/>
            <person name="Fewer D.P."/>
            <person name="Shishido T.K."/>
        </authorList>
    </citation>
    <scope>NUCLEOTIDE SEQUENCE [LARGE SCALE GENOMIC DNA]</scope>
    <source>
        <strain evidence="3 4">UHCC 0281</strain>
    </source>
</reference>
<evidence type="ECO:0000313" key="4">
    <source>
        <dbReference type="Proteomes" id="UP001302329"/>
    </source>
</evidence>
<keyword evidence="1" id="KW-0560">Oxidoreductase</keyword>
<accession>A0ABU5SWY4</accession>
<dbReference type="Pfam" id="PF01266">
    <property type="entry name" value="DAO"/>
    <property type="match status" value="1"/>
</dbReference>
<protein>
    <submittedName>
        <fullName evidence="3">FAD-dependent oxidoreductase</fullName>
    </submittedName>
</protein>
<feature type="domain" description="FAD dependent oxidoreductase" evidence="2">
    <location>
        <begin position="14"/>
        <end position="350"/>
    </location>
</feature>
<dbReference type="PANTHER" id="PTHR13847:SF289">
    <property type="entry name" value="GLYCINE OXIDASE"/>
    <property type="match status" value="1"/>
</dbReference>
<dbReference type="InterPro" id="IPR036188">
    <property type="entry name" value="FAD/NAD-bd_sf"/>
</dbReference>
<dbReference type="SUPFAM" id="SSF54373">
    <property type="entry name" value="FAD-linked reductases, C-terminal domain"/>
    <property type="match status" value="1"/>
</dbReference>
<comment type="caution">
    <text evidence="3">The sequence shown here is derived from an EMBL/GenBank/DDBJ whole genome shotgun (WGS) entry which is preliminary data.</text>
</comment>
<evidence type="ECO:0000259" key="2">
    <source>
        <dbReference type="Pfam" id="PF01266"/>
    </source>
</evidence>
<keyword evidence="4" id="KW-1185">Reference proteome</keyword>
<dbReference type="Gene3D" id="3.50.50.60">
    <property type="entry name" value="FAD/NAD(P)-binding domain"/>
    <property type="match status" value="1"/>
</dbReference>
<dbReference type="RefSeq" id="WP_323357032.1">
    <property type="nucleotide sequence ID" value="NZ_JAYGHY010000033.1"/>
</dbReference>
<evidence type="ECO:0000313" key="3">
    <source>
        <dbReference type="EMBL" id="MEA5443008.1"/>
    </source>
</evidence>
<dbReference type="SUPFAM" id="SSF51971">
    <property type="entry name" value="Nucleotide-binding domain"/>
    <property type="match status" value="1"/>
</dbReference>